<dbReference type="InterPro" id="IPR029058">
    <property type="entry name" value="AB_hydrolase_fold"/>
</dbReference>
<dbReference type="CDD" id="cd00519">
    <property type="entry name" value="Lipase_3"/>
    <property type="match status" value="1"/>
</dbReference>
<dbReference type="RefSeq" id="WP_162361948.1">
    <property type="nucleotide sequence ID" value="NZ_CP047591.1"/>
</dbReference>
<accession>A0A6P1MJJ1</accession>
<sequence>MIQRVKSVFMVLVILLMASFSLDATIVLADSPQDTLFQQDSTEFNLDLARFSLSLCQAAYGDTSANVEKVLASYGFVNDTVYDSGSYKNSSKLGTDLVGYSFAHKRLVCGGKDFTLVSVVIRGTSGDSEWISNFNINDSGSSPAIHEGFRKAEKSLLVSLNNYVKSLNSDKTDTKFLITGHSRGAAVANLLAADLSQSEQLAAQSNIYGYTFATPNVAKIASNNYLNIFNAVNPADIVTEIPLAKWGYSRYGVTYSLPDISQVNGETLAATQKILSQLETMAPTVQDFYNAKLSLLFLKENLIPAGTANVHAPQAYMKQLTTADPDKLLKVISDLQLKLLPDTNYA</sequence>
<evidence type="ECO:0000313" key="3">
    <source>
        <dbReference type="Proteomes" id="UP000463883"/>
    </source>
</evidence>
<dbReference type="KEGG" id="amic:Ami3637_06970"/>
<dbReference type="AlphaFoldDB" id="A0A6P1MJJ1"/>
<dbReference type="PANTHER" id="PTHR45856">
    <property type="entry name" value="ALPHA/BETA-HYDROLASES SUPERFAMILY PROTEIN"/>
    <property type="match status" value="1"/>
</dbReference>
<evidence type="ECO:0000313" key="2">
    <source>
        <dbReference type="EMBL" id="QHI72178.1"/>
    </source>
</evidence>
<proteinExistence type="predicted"/>
<dbReference type="GO" id="GO:0006629">
    <property type="term" value="P:lipid metabolic process"/>
    <property type="evidence" value="ECO:0007669"/>
    <property type="project" value="InterPro"/>
</dbReference>
<dbReference type="Proteomes" id="UP000463883">
    <property type="component" value="Chromosome"/>
</dbReference>
<feature type="domain" description="Fungal lipase-type" evidence="1">
    <location>
        <begin position="119"/>
        <end position="244"/>
    </location>
</feature>
<name>A0A6P1MJJ1_9FIRM</name>
<dbReference type="InterPro" id="IPR051218">
    <property type="entry name" value="Sec_MonoDiacylglyc_Lipase"/>
</dbReference>
<protein>
    <recommendedName>
        <fullName evidence="1">Fungal lipase-type domain-containing protein</fullName>
    </recommendedName>
</protein>
<dbReference type="Pfam" id="PF01764">
    <property type="entry name" value="Lipase_3"/>
    <property type="match status" value="1"/>
</dbReference>
<gene>
    <name evidence="2" type="ORF">Ami3637_06970</name>
</gene>
<keyword evidence="3" id="KW-1185">Reference proteome</keyword>
<dbReference type="InterPro" id="IPR002921">
    <property type="entry name" value="Fungal_lipase-type"/>
</dbReference>
<dbReference type="Gene3D" id="3.40.50.1820">
    <property type="entry name" value="alpha/beta hydrolase"/>
    <property type="match status" value="1"/>
</dbReference>
<organism evidence="2 3">
    <name type="scientific">Aminipila terrae</name>
    <dbReference type="NCBI Taxonomy" id="2697030"/>
    <lineage>
        <taxon>Bacteria</taxon>
        <taxon>Bacillati</taxon>
        <taxon>Bacillota</taxon>
        <taxon>Clostridia</taxon>
        <taxon>Peptostreptococcales</taxon>
        <taxon>Anaerovoracaceae</taxon>
        <taxon>Aminipila</taxon>
    </lineage>
</organism>
<dbReference type="EMBL" id="CP047591">
    <property type="protein sequence ID" value="QHI72178.1"/>
    <property type="molecule type" value="Genomic_DNA"/>
</dbReference>
<reference evidence="2 3" key="1">
    <citation type="submission" date="2020-01" db="EMBL/GenBank/DDBJ databases">
        <title>Genomic analysis of Aminipila sp. CBA3637.</title>
        <authorList>
            <person name="Kim Y.B."/>
            <person name="Roh S.W."/>
        </authorList>
    </citation>
    <scope>NUCLEOTIDE SEQUENCE [LARGE SCALE GENOMIC DNA]</scope>
    <source>
        <strain evidence="2 3">CBA3637</strain>
    </source>
</reference>
<evidence type="ECO:0000259" key="1">
    <source>
        <dbReference type="Pfam" id="PF01764"/>
    </source>
</evidence>
<dbReference type="PANTHER" id="PTHR45856:SF24">
    <property type="entry name" value="FUNGAL LIPASE-LIKE DOMAIN-CONTAINING PROTEIN"/>
    <property type="match status" value="1"/>
</dbReference>
<dbReference type="SUPFAM" id="SSF53474">
    <property type="entry name" value="alpha/beta-Hydrolases"/>
    <property type="match status" value="1"/>
</dbReference>